<feature type="signal peptide" evidence="1">
    <location>
        <begin position="1"/>
        <end position="22"/>
    </location>
</feature>
<evidence type="ECO:0000256" key="1">
    <source>
        <dbReference type="SAM" id="SignalP"/>
    </source>
</evidence>
<feature type="chain" id="PRO_5045637582" evidence="1">
    <location>
        <begin position="23"/>
        <end position="137"/>
    </location>
</feature>
<sequence length="137" mass="16038">MKASILTLCIFFIAIVSTSAQNMLGHTQSEIKTNMKAYYQNTWETRGDQPYGNNGIFIKYRHKDDPFILLDFVVIDDVCVRITRLMPKEMLSMMISTLNEENYRENENVWVTKDMKTKITAKVEKDKFLVLIYDPIL</sequence>
<dbReference type="EMBL" id="JACXAJ010000011">
    <property type="protein sequence ID" value="MBD1398824.1"/>
    <property type="molecule type" value="Genomic_DNA"/>
</dbReference>
<reference evidence="2 3" key="1">
    <citation type="submission" date="2020-09" db="EMBL/GenBank/DDBJ databases">
        <title>Genome sequencing and assembly of Pontibacter sp.</title>
        <authorList>
            <person name="Chhetri G."/>
        </authorList>
    </citation>
    <scope>NUCLEOTIDE SEQUENCE [LARGE SCALE GENOMIC DNA]</scope>
    <source>
        <strain evidence="2 3">JH31</strain>
    </source>
</reference>
<keyword evidence="3" id="KW-1185">Reference proteome</keyword>
<evidence type="ECO:0000313" key="3">
    <source>
        <dbReference type="Proteomes" id="UP000625551"/>
    </source>
</evidence>
<accession>A0ABR7XKK3</accession>
<gene>
    <name evidence="2" type="ORF">H9Q13_16755</name>
</gene>
<protein>
    <submittedName>
        <fullName evidence="2">Uncharacterized protein</fullName>
    </submittedName>
</protein>
<name>A0ABR7XKK3_9BACT</name>
<comment type="caution">
    <text evidence="2">The sequence shown here is derived from an EMBL/GenBank/DDBJ whole genome shotgun (WGS) entry which is preliminary data.</text>
</comment>
<keyword evidence="1" id="KW-0732">Signal</keyword>
<evidence type="ECO:0000313" key="2">
    <source>
        <dbReference type="EMBL" id="MBD1398824.1"/>
    </source>
</evidence>
<organism evidence="2 3">
    <name type="scientific">Pontibacter aquaedesilientis</name>
    <dbReference type="NCBI Taxonomy" id="2766980"/>
    <lineage>
        <taxon>Bacteria</taxon>
        <taxon>Pseudomonadati</taxon>
        <taxon>Bacteroidota</taxon>
        <taxon>Cytophagia</taxon>
        <taxon>Cytophagales</taxon>
        <taxon>Hymenobacteraceae</taxon>
        <taxon>Pontibacter</taxon>
    </lineage>
</organism>
<proteinExistence type="predicted"/>
<dbReference type="Proteomes" id="UP000625551">
    <property type="component" value="Unassembled WGS sequence"/>
</dbReference>